<feature type="transmembrane region" description="Helical" evidence="6">
    <location>
        <begin position="142"/>
        <end position="166"/>
    </location>
</feature>
<dbReference type="InterPro" id="IPR002060">
    <property type="entry name" value="Squ/phyt_synthse"/>
</dbReference>
<feature type="binding site" evidence="4">
    <location>
        <begin position="656"/>
        <end position="659"/>
    </location>
    <ligand>
        <name>substrate</name>
    </ligand>
</feature>
<dbReference type="RefSeq" id="WP_345649390.1">
    <property type="nucleotide sequence ID" value="NZ_BAABEP010000030.1"/>
</dbReference>
<feature type="transmembrane region" description="Helical" evidence="6">
    <location>
        <begin position="115"/>
        <end position="135"/>
    </location>
</feature>
<evidence type="ECO:0000256" key="1">
    <source>
        <dbReference type="ARBA" id="ARBA00022679"/>
    </source>
</evidence>
<dbReference type="PROSITE" id="PS01066">
    <property type="entry name" value="UPP_SYNTHASE"/>
    <property type="match status" value="1"/>
</dbReference>
<dbReference type="EC" id="2.5.1.-" evidence="4"/>
<dbReference type="Gene3D" id="3.40.1180.10">
    <property type="entry name" value="Decaprenyl diphosphate synthase-like"/>
    <property type="match status" value="1"/>
</dbReference>
<comment type="cofactor">
    <cofactor evidence="4">
        <name>Mg(2+)</name>
        <dbReference type="ChEBI" id="CHEBI:18420"/>
    </cofactor>
    <text evidence="4">Binds 2 magnesium ions per subunit.</text>
</comment>
<feature type="binding site" evidence="4">
    <location>
        <position position="842"/>
    </location>
    <ligand>
        <name>Mg(2+)</name>
        <dbReference type="ChEBI" id="CHEBI:18420"/>
    </ligand>
</feature>
<dbReference type="PANTHER" id="PTHR10291">
    <property type="entry name" value="DEHYDRODOLICHYL DIPHOSPHATE SYNTHASE FAMILY MEMBER"/>
    <property type="match status" value="1"/>
</dbReference>
<feature type="binding site" evidence="4">
    <location>
        <position position="660"/>
    </location>
    <ligand>
        <name>substrate</name>
    </ligand>
</feature>
<accession>A0ABP7FGX4</accession>
<dbReference type="InterPro" id="IPR008949">
    <property type="entry name" value="Isoprenoid_synthase_dom_sf"/>
</dbReference>
<gene>
    <name evidence="7" type="ORF">GCM10023082_40880</name>
</gene>
<comment type="similarity">
    <text evidence="4">Belongs to the UPP synthase family.</text>
</comment>
<comment type="function">
    <text evidence="4">Catalyzes the condensation of isopentenyl diphosphate (IPP) with allylic pyrophosphates generating different type of terpenoids.</text>
</comment>
<feature type="binding site" evidence="4">
    <location>
        <position position="706"/>
    </location>
    <ligand>
        <name>substrate</name>
    </ligand>
</feature>
<dbReference type="SUPFAM" id="SSF48576">
    <property type="entry name" value="Terpenoid synthases"/>
    <property type="match status" value="1"/>
</dbReference>
<feature type="binding site" evidence="4">
    <location>
        <begin position="829"/>
        <end position="831"/>
    </location>
    <ligand>
        <name>substrate</name>
    </ligand>
</feature>
<feature type="transmembrane region" description="Helical" evidence="6">
    <location>
        <begin position="73"/>
        <end position="95"/>
    </location>
</feature>
<proteinExistence type="inferred from homology"/>
<feature type="binding site" evidence="4">
    <location>
        <position position="655"/>
    </location>
    <ligand>
        <name>Mg(2+)</name>
        <dbReference type="ChEBI" id="CHEBI:18420"/>
    </ligand>
</feature>
<keyword evidence="3 4" id="KW-0460">Magnesium</keyword>
<dbReference type="HAMAP" id="MF_01139">
    <property type="entry name" value="ISPT"/>
    <property type="match status" value="1"/>
</dbReference>
<dbReference type="EMBL" id="BAABEP010000030">
    <property type="protein sequence ID" value="GAA3739619.1"/>
    <property type="molecule type" value="Genomic_DNA"/>
</dbReference>
<dbReference type="Proteomes" id="UP001499884">
    <property type="component" value="Unassembled WGS sequence"/>
</dbReference>
<feature type="binding site" evidence="4">
    <location>
        <position position="668"/>
    </location>
    <ligand>
        <name>substrate</name>
    </ligand>
</feature>
<feature type="region of interest" description="Disordered" evidence="5">
    <location>
        <begin position="255"/>
        <end position="280"/>
    </location>
</feature>
<keyword evidence="1 4" id="KW-0808">Transferase</keyword>
<evidence type="ECO:0000256" key="5">
    <source>
        <dbReference type="SAM" id="MobiDB-lite"/>
    </source>
</evidence>
<feature type="binding site" evidence="4">
    <location>
        <position position="672"/>
    </location>
    <ligand>
        <name>substrate</name>
    </ligand>
</feature>
<keyword evidence="6" id="KW-1133">Transmembrane helix</keyword>
<evidence type="ECO:0000256" key="4">
    <source>
        <dbReference type="HAMAP-Rule" id="MF_01139"/>
    </source>
</evidence>
<feature type="binding site" evidence="4">
    <location>
        <position position="704"/>
    </location>
    <ligand>
        <name>substrate</name>
    </ligand>
</feature>
<keyword evidence="6" id="KW-0812">Transmembrane</keyword>
<feature type="binding site" evidence="4">
    <location>
        <position position="823"/>
    </location>
    <ligand>
        <name>substrate</name>
    </ligand>
</feature>
<evidence type="ECO:0000313" key="8">
    <source>
        <dbReference type="Proteomes" id="UP001499884"/>
    </source>
</evidence>
<dbReference type="InterPro" id="IPR001441">
    <property type="entry name" value="UPP_synth-like"/>
</dbReference>
<comment type="subunit">
    <text evidence="4">Homodimer.</text>
</comment>
<protein>
    <recommendedName>
        <fullName evidence="4">Isoprenyl transferase</fullName>
        <ecNumber evidence="4">2.5.1.-</ecNumber>
    </recommendedName>
</protein>
<comment type="caution">
    <text evidence="7">The sequence shown here is derived from an EMBL/GenBank/DDBJ whole genome shotgun (WGS) entry which is preliminary data.</text>
</comment>
<dbReference type="Gene3D" id="1.10.600.10">
    <property type="entry name" value="Farnesyl Diphosphate Synthase"/>
    <property type="match status" value="1"/>
</dbReference>
<dbReference type="InterPro" id="IPR018520">
    <property type="entry name" value="UPP_synth-like_CS"/>
</dbReference>
<dbReference type="InterPro" id="IPR036424">
    <property type="entry name" value="UPP_synth-like_sf"/>
</dbReference>
<evidence type="ECO:0000256" key="3">
    <source>
        <dbReference type="ARBA" id="ARBA00022842"/>
    </source>
</evidence>
<keyword evidence="6" id="KW-0472">Membrane</keyword>
<evidence type="ECO:0000256" key="2">
    <source>
        <dbReference type="ARBA" id="ARBA00022723"/>
    </source>
</evidence>
<sequence length="900" mass="98543">MRRHADLLLTAVRYDLTEHARNRFATVLVLFYVPTWITLAHLAVPRRSVPFELKATGESLSTAGNELTGISGAINAVTLITGFMMFAATFAGGSFDRRLVLAGYPRTHLVLAKTTSLALASALVSAYATAFICLFSSPRQPLLLAAALCCAGLTYGALGVVFGSLLRREVEGMFAIVMTSVVDNALQNPILSSGADSPVMRFLPSYGALQAGAAAGFSTTSVPDCLGIELLWFTAAALLALFVFHHRTRSRLSRAVRRPSGRGRARGAVPQPGGTARKARRITSRLRHPVRSRVYRKAGITDPDIVAGYETCRRLVHASGGLEASFPQLLPARLRPMLWAVHAYARTVDDLSDAKGAHRDARAARVRAFGEALEAELRSGHSDDPLRAAVVHAVWAWDLPAEKVSAANALHRLEAQEHHRFATWEDWHTYGDTPAFAFGLKRLIALLAGPGLAVTPSDAEALRSWNRAFNLLACLRDLREDAENGLVKLPETVLDRYGVTCGDLRTGQAGDHVTAMVRELTEQVRRWLDQAGRVGAQHPPLAEAFQTLIALQRLELRRMEAGPRALPRHRHPVTTLRFRGRLLYGRLRVARAWRRCLCAGPATPPTALPGQRPEPGAEAPTSGGRLLPPVPHRGGARPPSPAGHSMPRHVAVIMDGNGRWATARDQSRGDGHHAGRQAVRDAVYGALEIGLANLSLYALSTENWVRPASEIETILRIVRDATDLDTEEIWQRDVRLLWSGRPDGLSADFSDSIRRTVEATRGRTGLTVNLCFNYGGRSEITQAAQALARQAVRGDLHPDQITQRHVARHLHQPDLPDVDLLIRTAGEQRISNFLPWQSTYAELIFLPTLWPDFDRTHLWQAIETYTRRERRFGATGPRGAQVPGAGRTSGSDRLGEPAEG</sequence>
<feature type="region of interest" description="Disordered" evidence="5">
    <location>
        <begin position="602"/>
        <end position="647"/>
    </location>
</feature>
<keyword evidence="8" id="KW-1185">Reference proteome</keyword>
<feature type="region of interest" description="Disordered" evidence="5">
    <location>
        <begin position="870"/>
        <end position="900"/>
    </location>
</feature>
<feature type="active site" evidence="4">
    <location>
        <position position="655"/>
    </location>
</feature>
<dbReference type="NCBIfam" id="TIGR00055">
    <property type="entry name" value="uppS"/>
    <property type="match status" value="1"/>
</dbReference>
<feature type="transmembrane region" description="Helical" evidence="6">
    <location>
        <begin position="24"/>
        <end position="44"/>
    </location>
</feature>
<dbReference type="PANTHER" id="PTHR10291:SF0">
    <property type="entry name" value="DEHYDRODOLICHYL DIPHOSPHATE SYNTHASE 2"/>
    <property type="match status" value="1"/>
</dbReference>
<organism evidence="7 8">
    <name type="scientific">Streptomyces tremellae</name>
    <dbReference type="NCBI Taxonomy" id="1124239"/>
    <lineage>
        <taxon>Bacteria</taxon>
        <taxon>Bacillati</taxon>
        <taxon>Actinomycetota</taxon>
        <taxon>Actinomycetes</taxon>
        <taxon>Kitasatosporales</taxon>
        <taxon>Streptomycetaceae</taxon>
        <taxon>Streptomyces</taxon>
    </lineage>
</organism>
<keyword evidence="2 4" id="KW-0479">Metal-binding</keyword>
<dbReference type="SUPFAM" id="SSF64005">
    <property type="entry name" value="Undecaprenyl diphosphate synthase"/>
    <property type="match status" value="1"/>
</dbReference>
<feature type="active site" description="Proton acceptor" evidence="4">
    <location>
        <position position="703"/>
    </location>
</feature>
<dbReference type="Pfam" id="PF01255">
    <property type="entry name" value="Prenyltransf"/>
    <property type="match status" value="1"/>
</dbReference>
<feature type="transmembrane region" description="Helical" evidence="6">
    <location>
        <begin position="226"/>
        <end position="244"/>
    </location>
</feature>
<evidence type="ECO:0000256" key="6">
    <source>
        <dbReference type="SAM" id="Phobius"/>
    </source>
</evidence>
<feature type="compositionally biased region" description="Basic residues" evidence="5">
    <location>
        <begin position="255"/>
        <end position="265"/>
    </location>
</feature>
<evidence type="ECO:0000313" key="7">
    <source>
        <dbReference type="EMBL" id="GAA3739619.1"/>
    </source>
</evidence>
<reference evidence="8" key="1">
    <citation type="journal article" date="2019" name="Int. J. Syst. Evol. Microbiol.">
        <title>The Global Catalogue of Microorganisms (GCM) 10K type strain sequencing project: providing services to taxonomists for standard genome sequencing and annotation.</title>
        <authorList>
            <consortium name="The Broad Institute Genomics Platform"/>
            <consortium name="The Broad Institute Genome Sequencing Center for Infectious Disease"/>
            <person name="Wu L."/>
            <person name="Ma J."/>
        </authorList>
    </citation>
    <scope>NUCLEOTIDE SEQUENCE [LARGE SCALE GENOMIC DNA]</scope>
    <source>
        <strain evidence="8">JCM 30846</strain>
    </source>
</reference>
<feature type="binding site" evidence="4">
    <location>
        <begin position="700"/>
        <end position="702"/>
    </location>
    <ligand>
        <name>substrate</name>
    </ligand>
</feature>
<dbReference type="CDD" id="cd00475">
    <property type="entry name" value="Cis_IPPS"/>
    <property type="match status" value="1"/>
</dbReference>
<dbReference type="Pfam" id="PF00494">
    <property type="entry name" value="SQS_PSY"/>
    <property type="match status" value="1"/>
</dbReference>
<name>A0ABP7FGX4_9ACTN</name>